<feature type="domain" description="6-phosphogluconate dehydrogenase NADP-binding" evidence="3">
    <location>
        <begin position="6"/>
        <end position="164"/>
    </location>
</feature>
<evidence type="ECO:0000313" key="6">
    <source>
        <dbReference type="Proteomes" id="UP000838100"/>
    </source>
</evidence>
<reference evidence="5" key="1">
    <citation type="submission" date="2021-12" db="EMBL/GenBank/DDBJ databases">
        <authorList>
            <person name="Rodrigo-Torres L."/>
            <person name="Arahal R. D."/>
            <person name="Lucena T."/>
        </authorList>
    </citation>
    <scope>NUCLEOTIDE SEQUENCE</scope>
    <source>
        <strain evidence="5">CECT 8267</strain>
    </source>
</reference>
<dbReference type="EC" id="1.1.-.-" evidence="5"/>
<sequence length="291" mass="30826">MTLTTMGFVGLGNIGKPMASTLLAALKQQSIVLKVYDINHTAVAELVEQGAIGCRDLADLADCQIVGLCVRGDDDVDDLITAGLFDVLAADAIVAVHSTVTRDNVLRWHQQAKDCDIHLLDAPITGGAQGAKNGTLCMMVGADQALFRRVAEGYSISAKQVIHTGDVGSGVVFKLANNMMTYAQFAAISEAVALVTASGLNPETVYQIGEANGVVSAQMKTFISNREMLAAGCSSEDMNTLMGPFVGLAEKDLDHALVLADQLSLSLDTSKIVRRHIRTTFLKNTASQDRG</sequence>
<evidence type="ECO:0000256" key="1">
    <source>
        <dbReference type="ARBA" id="ARBA00023002"/>
    </source>
</evidence>
<accession>A0ABM9ACP5</accession>
<dbReference type="InterPro" id="IPR006115">
    <property type="entry name" value="6PGDH_NADP-bd"/>
</dbReference>
<organism evidence="5 6">
    <name type="scientific">Sinobacterium norvegicum</name>
    <dbReference type="NCBI Taxonomy" id="1641715"/>
    <lineage>
        <taxon>Bacteria</taxon>
        <taxon>Pseudomonadati</taxon>
        <taxon>Pseudomonadota</taxon>
        <taxon>Gammaproteobacteria</taxon>
        <taxon>Cellvibrionales</taxon>
        <taxon>Spongiibacteraceae</taxon>
        <taxon>Sinobacterium</taxon>
    </lineage>
</organism>
<dbReference type="RefSeq" id="WP_237443627.1">
    <property type="nucleotide sequence ID" value="NZ_CAKLPX010000001.1"/>
</dbReference>
<proteinExistence type="predicted"/>
<evidence type="ECO:0000259" key="3">
    <source>
        <dbReference type="Pfam" id="PF03446"/>
    </source>
</evidence>
<evidence type="ECO:0000259" key="4">
    <source>
        <dbReference type="Pfam" id="PF14833"/>
    </source>
</evidence>
<gene>
    <name evidence="5" type="ORF">SIN8267_01063</name>
</gene>
<evidence type="ECO:0000256" key="2">
    <source>
        <dbReference type="ARBA" id="ARBA00023027"/>
    </source>
</evidence>
<dbReference type="Pfam" id="PF03446">
    <property type="entry name" value="NAD_binding_2"/>
    <property type="match status" value="1"/>
</dbReference>
<dbReference type="SUPFAM" id="SSF51735">
    <property type="entry name" value="NAD(P)-binding Rossmann-fold domains"/>
    <property type="match status" value="1"/>
</dbReference>
<dbReference type="InterPro" id="IPR015815">
    <property type="entry name" value="HIBADH-related"/>
</dbReference>
<dbReference type="PANTHER" id="PTHR43060:SF15">
    <property type="entry name" value="3-HYDROXYISOBUTYRATE DEHYDROGENASE-LIKE 1, MITOCHONDRIAL-RELATED"/>
    <property type="match status" value="1"/>
</dbReference>
<evidence type="ECO:0000313" key="5">
    <source>
        <dbReference type="EMBL" id="CAH0990962.1"/>
    </source>
</evidence>
<dbReference type="EMBL" id="CAKLPX010000001">
    <property type="protein sequence ID" value="CAH0990962.1"/>
    <property type="molecule type" value="Genomic_DNA"/>
</dbReference>
<dbReference type="PANTHER" id="PTHR43060">
    <property type="entry name" value="3-HYDROXYISOBUTYRATE DEHYDROGENASE-LIKE 1, MITOCHONDRIAL-RELATED"/>
    <property type="match status" value="1"/>
</dbReference>
<keyword evidence="2" id="KW-0520">NAD</keyword>
<keyword evidence="1 5" id="KW-0560">Oxidoreductase</keyword>
<dbReference type="PIRSF" id="PIRSF000103">
    <property type="entry name" value="HIBADH"/>
    <property type="match status" value="1"/>
</dbReference>
<dbReference type="Pfam" id="PF14833">
    <property type="entry name" value="NAD_binding_11"/>
    <property type="match status" value="1"/>
</dbReference>
<dbReference type="Gene3D" id="3.40.50.720">
    <property type="entry name" value="NAD(P)-binding Rossmann-like Domain"/>
    <property type="match status" value="1"/>
</dbReference>
<feature type="domain" description="3-hydroxyisobutyrate dehydrogenase-like NAD-binding" evidence="4">
    <location>
        <begin position="168"/>
        <end position="282"/>
    </location>
</feature>
<dbReference type="Gene3D" id="1.10.1040.10">
    <property type="entry name" value="N-(1-d-carboxylethyl)-l-norvaline Dehydrogenase, domain 2"/>
    <property type="match status" value="1"/>
</dbReference>
<name>A0ABM9ACP5_9GAMM</name>
<dbReference type="SUPFAM" id="SSF48179">
    <property type="entry name" value="6-phosphogluconate dehydrogenase C-terminal domain-like"/>
    <property type="match status" value="1"/>
</dbReference>
<dbReference type="InterPro" id="IPR029154">
    <property type="entry name" value="HIBADH-like_NADP-bd"/>
</dbReference>
<dbReference type="InterPro" id="IPR013328">
    <property type="entry name" value="6PGD_dom2"/>
</dbReference>
<dbReference type="InterPro" id="IPR008927">
    <property type="entry name" value="6-PGluconate_DH-like_C_sf"/>
</dbReference>
<keyword evidence="6" id="KW-1185">Reference proteome</keyword>
<dbReference type="Proteomes" id="UP000838100">
    <property type="component" value="Unassembled WGS sequence"/>
</dbReference>
<dbReference type="InterPro" id="IPR036291">
    <property type="entry name" value="NAD(P)-bd_dom_sf"/>
</dbReference>
<comment type="caution">
    <text evidence="5">The sequence shown here is derived from an EMBL/GenBank/DDBJ whole genome shotgun (WGS) entry which is preliminary data.</text>
</comment>
<dbReference type="GO" id="GO:0016491">
    <property type="term" value="F:oxidoreductase activity"/>
    <property type="evidence" value="ECO:0007669"/>
    <property type="project" value="UniProtKB-KW"/>
</dbReference>
<protein>
    <submittedName>
        <fullName evidence="5">Oxidoreductase</fullName>
        <ecNumber evidence="5">1.1.-.-</ecNumber>
    </submittedName>
</protein>